<evidence type="ECO:0000313" key="3">
    <source>
        <dbReference type="Proteomes" id="UP000295060"/>
    </source>
</evidence>
<name>A0ABY2F9U4_9ACTN</name>
<protein>
    <submittedName>
        <fullName evidence="2">Uncharacterized protein</fullName>
    </submittedName>
</protein>
<evidence type="ECO:0000313" key="2">
    <source>
        <dbReference type="EMBL" id="TDW87365.1"/>
    </source>
</evidence>
<dbReference type="RefSeq" id="WP_134006581.1">
    <property type="nucleotide sequence ID" value="NZ_SODU01000003.1"/>
</dbReference>
<accession>A0ABY2F9U4</accession>
<reference evidence="2 3" key="1">
    <citation type="submission" date="2019-03" db="EMBL/GenBank/DDBJ databases">
        <title>Genomic Encyclopedia of Type Strains, Phase III (KMG-III): the genomes of soil and plant-associated and newly described type strains.</title>
        <authorList>
            <person name="Whitman W."/>
        </authorList>
    </citation>
    <scope>NUCLEOTIDE SEQUENCE [LARGE SCALE GENOMIC DNA]</scope>
    <source>
        <strain evidence="2 3">VKMAc-2574</strain>
    </source>
</reference>
<proteinExistence type="predicted"/>
<feature type="region of interest" description="Disordered" evidence="1">
    <location>
        <begin position="25"/>
        <end position="84"/>
    </location>
</feature>
<comment type="caution">
    <text evidence="2">The sequence shown here is derived from an EMBL/GenBank/DDBJ whole genome shotgun (WGS) entry which is preliminary data.</text>
</comment>
<dbReference type="Proteomes" id="UP000295060">
    <property type="component" value="Unassembled WGS sequence"/>
</dbReference>
<sequence>MDAEHAQVARIGLAATREDGFALAGGQAQQLRTRAANPDMDQAMRLTEAGQSRAGSGPAGLTQGAAGRTGKSLSQERTKGERGS</sequence>
<organism evidence="2 3">
    <name type="scientific">Kribbella pratensis</name>
    <dbReference type="NCBI Taxonomy" id="2512112"/>
    <lineage>
        <taxon>Bacteria</taxon>
        <taxon>Bacillati</taxon>
        <taxon>Actinomycetota</taxon>
        <taxon>Actinomycetes</taxon>
        <taxon>Propionibacteriales</taxon>
        <taxon>Kribbellaceae</taxon>
        <taxon>Kribbella</taxon>
    </lineage>
</organism>
<evidence type="ECO:0000256" key="1">
    <source>
        <dbReference type="SAM" id="MobiDB-lite"/>
    </source>
</evidence>
<feature type="compositionally biased region" description="Basic and acidic residues" evidence="1">
    <location>
        <begin position="74"/>
        <end position="84"/>
    </location>
</feature>
<gene>
    <name evidence="2" type="ORF">EV137_5439</name>
</gene>
<dbReference type="EMBL" id="SODU01000003">
    <property type="protein sequence ID" value="TDW87365.1"/>
    <property type="molecule type" value="Genomic_DNA"/>
</dbReference>
<keyword evidence="3" id="KW-1185">Reference proteome</keyword>